<dbReference type="SUPFAM" id="SSF53850">
    <property type="entry name" value="Periplasmic binding protein-like II"/>
    <property type="match status" value="1"/>
</dbReference>
<organism evidence="2 3">
    <name type="scientific">Paractinoplanes rhizophilus</name>
    <dbReference type="NCBI Taxonomy" id="1416877"/>
    <lineage>
        <taxon>Bacteria</taxon>
        <taxon>Bacillati</taxon>
        <taxon>Actinomycetota</taxon>
        <taxon>Actinomycetes</taxon>
        <taxon>Micromonosporales</taxon>
        <taxon>Micromonosporaceae</taxon>
        <taxon>Paractinoplanes</taxon>
    </lineage>
</organism>
<evidence type="ECO:0000256" key="1">
    <source>
        <dbReference type="SAM" id="SignalP"/>
    </source>
</evidence>
<dbReference type="InterPro" id="IPR006059">
    <property type="entry name" value="SBP"/>
</dbReference>
<dbReference type="InterPro" id="IPR050490">
    <property type="entry name" value="Bact_solute-bd_prot1"/>
</dbReference>
<dbReference type="RefSeq" id="WP_378964135.1">
    <property type="nucleotide sequence ID" value="NZ_JBHTBJ010000001.1"/>
</dbReference>
<protein>
    <submittedName>
        <fullName evidence="2">Extracellular solute-binding protein</fullName>
    </submittedName>
</protein>
<reference evidence="3" key="1">
    <citation type="journal article" date="2019" name="Int. J. Syst. Evol. Microbiol.">
        <title>The Global Catalogue of Microorganisms (GCM) 10K type strain sequencing project: providing services to taxonomists for standard genome sequencing and annotation.</title>
        <authorList>
            <consortium name="The Broad Institute Genomics Platform"/>
            <consortium name="The Broad Institute Genome Sequencing Center for Infectious Disease"/>
            <person name="Wu L."/>
            <person name="Ma J."/>
        </authorList>
    </citation>
    <scope>NUCLEOTIDE SEQUENCE [LARGE SCALE GENOMIC DNA]</scope>
    <source>
        <strain evidence="3">XZYJT-10</strain>
    </source>
</reference>
<dbReference type="Proteomes" id="UP001596548">
    <property type="component" value="Unassembled WGS sequence"/>
</dbReference>
<dbReference type="EMBL" id="JBHTBJ010000001">
    <property type="protein sequence ID" value="MFC7272733.1"/>
    <property type="molecule type" value="Genomic_DNA"/>
</dbReference>
<accession>A0ABW2HHV0</accession>
<gene>
    <name evidence="2" type="ORF">ACFQS1_01965</name>
</gene>
<dbReference type="PANTHER" id="PTHR43649:SF12">
    <property type="entry name" value="DIACETYLCHITOBIOSE BINDING PROTEIN DASA"/>
    <property type="match status" value="1"/>
</dbReference>
<dbReference type="Gene3D" id="3.40.190.10">
    <property type="entry name" value="Periplasmic binding protein-like II"/>
    <property type="match status" value="2"/>
</dbReference>
<dbReference type="Pfam" id="PF01547">
    <property type="entry name" value="SBP_bac_1"/>
    <property type="match status" value="1"/>
</dbReference>
<evidence type="ECO:0000313" key="2">
    <source>
        <dbReference type="EMBL" id="MFC7272733.1"/>
    </source>
</evidence>
<feature type="chain" id="PRO_5045810996" evidence="1">
    <location>
        <begin position="22"/>
        <end position="450"/>
    </location>
</feature>
<sequence length="450" mass="47201">MRLLPVLAAATLAISALTACGGGSDNSADAGSATSGTVNWWGWTPTDNATADTYIAAFNQKYPDIKVNFKLVSISDWVAALRPALASGNGPDVFDMQPGAYVSQFKSFAVDQTKLAEDALGADWKSKVAPIGISGLSADGKLTALSVGSVYAGMLWINGDIFKKYALQPPTTLAEWEHVCDVLKQNKVGCFVQGAAQEGFDQDTLQSIANSVQPGLWTKVSTGDAKWTDPGIVKTFEIWKQLFDKGIMQPGAVGYQQYPDANNDFLTGKYGMVMMGTWYTQYATKKAMTAALGAAGVSGAKPFPILPIAFPDVAGAGNTSEMYGDADFGLAISTKAKSRAAAETFVKWMATSAEGQQAIANQLNDLPALKGVEPDFGSIELVDPAAQKQPVEQLIEKAGDVTEPREALLNADVQTGILAAATSVATGKATPADAAKTLQQAAEAAGVTFK</sequence>
<name>A0ABW2HHV0_9ACTN</name>
<dbReference type="PANTHER" id="PTHR43649">
    <property type="entry name" value="ARABINOSE-BINDING PROTEIN-RELATED"/>
    <property type="match status" value="1"/>
</dbReference>
<keyword evidence="3" id="KW-1185">Reference proteome</keyword>
<evidence type="ECO:0000313" key="3">
    <source>
        <dbReference type="Proteomes" id="UP001596548"/>
    </source>
</evidence>
<proteinExistence type="predicted"/>
<dbReference type="PROSITE" id="PS51257">
    <property type="entry name" value="PROKAR_LIPOPROTEIN"/>
    <property type="match status" value="1"/>
</dbReference>
<keyword evidence="1" id="KW-0732">Signal</keyword>
<comment type="caution">
    <text evidence="2">The sequence shown here is derived from an EMBL/GenBank/DDBJ whole genome shotgun (WGS) entry which is preliminary data.</text>
</comment>
<feature type="signal peptide" evidence="1">
    <location>
        <begin position="1"/>
        <end position="21"/>
    </location>
</feature>